<dbReference type="SMART" id="SM00481">
    <property type="entry name" value="POLIIIAc"/>
    <property type="match status" value="1"/>
</dbReference>
<dbReference type="EC" id="2.7.7.7" evidence="3"/>
<keyword evidence="13" id="KW-1185">Reference proteome</keyword>
<dbReference type="OrthoDB" id="9803237at2"/>
<dbReference type="InterPro" id="IPR011708">
    <property type="entry name" value="DNA_pol3_alpha_NTPase_dom"/>
</dbReference>
<evidence type="ECO:0000256" key="2">
    <source>
        <dbReference type="ARBA" id="ARBA00009496"/>
    </source>
</evidence>
<organism evidence="12 13">
    <name type="scientific">Mahella australiensis (strain DSM 15567 / CIP 107919 / 50-1 BON)</name>
    <dbReference type="NCBI Taxonomy" id="697281"/>
    <lineage>
        <taxon>Bacteria</taxon>
        <taxon>Bacillati</taxon>
        <taxon>Bacillota</taxon>
        <taxon>Clostridia</taxon>
        <taxon>Thermoanaerobacterales</taxon>
        <taxon>Thermoanaerobacterales Family IV. Incertae Sedis</taxon>
        <taxon>Mahella</taxon>
    </lineage>
</organism>
<keyword evidence="5 12" id="KW-0808">Transferase</keyword>
<dbReference type="GO" id="GO:0003887">
    <property type="term" value="F:DNA-directed DNA polymerase activity"/>
    <property type="evidence" value="ECO:0007669"/>
    <property type="project" value="UniProtKB-KW"/>
</dbReference>
<gene>
    <name evidence="12" type="ordered locus">Mahau_1867</name>
</gene>
<accession>F4A1C5</accession>
<keyword evidence="7" id="KW-0235">DNA replication</keyword>
<dbReference type="InterPro" id="IPR029460">
    <property type="entry name" value="DNAPol_HHH"/>
</dbReference>
<dbReference type="GO" id="GO:0006260">
    <property type="term" value="P:DNA replication"/>
    <property type="evidence" value="ECO:0007669"/>
    <property type="project" value="UniProtKB-KW"/>
</dbReference>
<reference evidence="13" key="1">
    <citation type="submission" date="2010-11" db="EMBL/GenBank/DDBJ databases">
        <title>The complete genome of Mahella australiensis DSM 15567.</title>
        <authorList>
            <consortium name="US DOE Joint Genome Institute (JGI-PGF)"/>
            <person name="Lucas S."/>
            <person name="Copeland A."/>
            <person name="Lapidus A."/>
            <person name="Bruce D."/>
            <person name="Goodwin L."/>
            <person name="Pitluck S."/>
            <person name="Kyrpides N."/>
            <person name="Mavromatis K."/>
            <person name="Pagani I."/>
            <person name="Ivanova N."/>
            <person name="Teshima H."/>
            <person name="Brettin T."/>
            <person name="Detter J.C."/>
            <person name="Han C."/>
            <person name="Tapia R."/>
            <person name="Land M."/>
            <person name="Hauser L."/>
            <person name="Markowitz V."/>
            <person name="Cheng J.-F."/>
            <person name="Hugenholtz P."/>
            <person name="Woyke T."/>
            <person name="Wu D."/>
            <person name="Spring S."/>
            <person name="Pukall R."/>
            <person name="Steenblock K."/>
            <person name="Schneider S."/>
            <person name="Klenk H.-P."/>
            <person name="Eisen J.A."/>
        </authorList>
    </citation>
    <scope>NUCLEOTIDE SEQUENCE [LARGE SCALE GENOMIC DNA]</scope>
    <source>
        <strain evidence="13">DSM 15567 / CIP 107919 / 50-1 BON</strain>
    </source>
</reference>
<dbReference type="InterPro" id="IPR003141">
    <property type="entry name" value="Pol/His_phosphatase_N"/>
</dbReference>
<dbReference type="InterPro" id="IPR004365">
    <property type="entry name" value="NA-bd_OB_tRNA"/>
</dbReference>
<feature type="domain" description="Polymerase/histidinol phosphatase N-terminal" evidence="11">
    <location>
        <begin position="5"/>
        <end position="72"/>
    </location>
</feature>
<sequence length="1160" mass="130768">MPKFSHLHVHTEYSLLDGAGRVKDLINRCRELGMDSIAITDHGNMYGVVHFYKEASAVGIKPIIGCEVYVAPRSLFDKQPHIDDSYAHLTLLAKDNDGYKNLIKLVSAGFIDGFYYKPRVDMQLLQQYHEGLIALSGCLAGNIPMLILEQRYEEAEQMALKFNDIFGDGNFYLELQDHGIEDEQRVLQELIRISRRTGIPPVATNDVHYVDKADADAHDVLLCIQTGKTIDTPDRMRFQTDQFYLKSPLEMYESFDYIPEAITNSIAIADRCNVTFDFSKRYLPKYDVPSGFTSEQYLRQLCETGIKRRYSDITPQIRDRLEYELSVICQMGYVDYFLIVWDFVKYAKDNGIMVGPGRGSGVGSLVAYALNITNVDPLQFGLLFERLLNPERVSMPDIDVDFCFERRQEVIDYVFHKYGYDRVAQIITFGTMAARAAIRDVGRALNMSYAEVDAVAKMVPFQLGMTIDKALSISGELREAYQDARVKRLIDTAKALEGLPRHASTHAAGVVISEKPLTEYVPLQRNDDVITTQFTMGTLEELGLLKMDFLGLRTLTVIRDAVDMVRSNRHIDVDLDSLSFDDAAVYDMIGRGDTDGVFQLESAGMKQFMKELKPSCLEDIIAGISLYRPGPMEQIPRYLAGKKDPQHISYTHPCLRPILEVTYGCMVYQEQVMQIVRDIAGYSMGRADLVRRAMAKKKADVMEKERQSFIYGVVDEEGNIVVPGAVRKGIDEVSASAIFDEMEEFANYAFNKCHAAAYAVIAYQTAWLKCHYPIEFMAAMMNSFMDNTDKIAYYIQAAKRIGIRILPPDINHSNAKFSVESDTIRFGLAAVKNVGKDAINAIINARESQGLFTSFTDMCRKIDMHAINKKMMESLIKCGAFDSLGIKRSALLKVYERIIESTLRNKKENLDGQVSIFDKAATRQVSSESDELPDIPEYPVKDILAMEKETLGIYVSGHPLAEHSDVLESCCTANTAHIKALKIDENDEDILEDGVSVKDGDSVVMGGIISAIKTKTTKNDSLMAFMTLEDLYGAIEVLVFPTVYNRYLSMLKPDNIVLIRGRISAREGEEPKLICDEVNPLPQSSKAHRLYLIIGKGKNVSMAEDIKPLLECYSGKVPVYLYDEASKHRFMADKKLWIELTPELLNRLEELLGRECVKVI</sequence>
<dbReference type="Pfam" id="PF07733">
    <property type="entry name" value="DNA_pol3_alpha"/>
    <property type="match status" value="1"/>
</dbReference>
<dbReference type="Gene3D" id="3.20.20.140">
    <property type="entry name" value="Metal-dependent hydrolases"/>
    <property type="match status" value="1"/>
</dbReference>
<dbReference type="RefSeq" id="WP_013781472.1">
    <property type="nucleotide sequence ID" value="NC_015520.1"/>
</dbReference>
<evidence type="ECO:0000256" key="4">
    <source>
        <dbReference type="ARBA" id="ARBA00019114"/>
    </source>
</evidence>
<dbReference type="CDD" id="cd04485">
    <property type="entry name" value="DnaE_OBF"/>
    <property type="match status" value="1"/>
</dbReference>
<dbReference type="STRING" id="697281.Mahau_1867"/>
<dbReference type="eggNOG" id="COG0587">
    <property type="taxonomic scope" value="Bacteria"/>
</dbReference>
<dbReference type="Pfam" id="PF01336">
    <property type="entry name" value="tRNA_anti-codon"/>
    <property type="match status" value="1"/>
</dbReference>
<proteinExistence type="inferred from homology"/>
<comment type="subcellular location">
    <subcellularLocation>
        <location evidence="1">Cytoplasm</location>
    </subcellularLocation>
</comment>
<dbReference type="NCBIfam" id="TIGR00594">
    <property type="entry name" value="polc"/>
    <property type="match status" value="1"/>
</dbReference>
<evidence type="ECO:0000313" key="12">
    <source>
        <dbReference type="EMBL" id="AEE97044.1"/>
    </source>
</evidence>
<dbReference type="HOGENOM" id="CLU_001600_0_0_9"/>
<dbReference type="PANTHER" id="PTHR32294:SF0">
    <property type="entry name" value="DNA POLYMERASE III SUBUNIT ALPHA"/>
    <property type="match status" value="1"/>
</dbReference>
<dbReference type="Pfam" id="PF17657">
    <property type="entry name" value="DNA_pol3_finger"/>
    <property type="match status" value="1"/>
</dbReference>
<dbReference type="NCBIfam" id="NF004226">
    <property type="entry name" value="PRK05673.1"/>
    <property type="match status" value="1"/>
</dbReference>
<evidence type="ECO:0000256" key="8">
    <source>
        <dbReference type="ARBA" id="ARBA00022932"/>
    </source>
</evidence>
<dbReference type="SUPFAM" id="SSF89550">
    <property type="entry name" value="PHP domain-like"/>
    <property type="match status" value="1"/>
</dbReference>
<protein>
    <recommendedName>
        <fullName evidence="4">DNA polymerase III subunit alpha</fullName>
        <ecNumber evidence="3">2.7.7.7</ecNumber>
    </recommendedName>
</protein>
<comment type="function">
    <text evidence="9">DNA polymerase III is a complex, multichain enzyme responsible for most of the replicative synthesis in bacteria. This DNA polymerase also exhibits 3' to 5' exonuclease activity. The alpha chain is the DNA polymerase.</text>
</comment>
<evidence type="ECO:0000256" key="9">
    <source>
        <dbReference type="ARBA" id="ARBA00025611"/>
    </source>
</evidence>
<dbReference type="KEGG" id="mas:Mahau_1867"/>
<evidence type="ECO:0000259" key="11">
    <source>
        <dbReference type="SMART" id="SM00481"/>
    </source>
</evidence>
<evidence type="ECO:0000313" key="13">
    <source>
        <dbReference type="Proteomes" id="UP000008457"/>
    </source>
</evidence>
<dbReference type="GO" id="GO:0005737">
    <property type="term" value="C:cytoplasm"/>
    <property type="evidence" value="ECO:0007669"/>
    <property type="project" value="UniProtKB-SubCell"/>
</dbReference>
<dbReference type="InterPro" id="IPR040982">
    <property type="entry name" value="DNA_pol3_finger"/>
</dbReference>
<dbReference type="Gene3D" id="1.10.10.1600">
    <property type="entry name" value="Bacterial DNA polymerase III alpha subunit, thumb domain"/>
    <property type="match status" value="1"/>
</dbReference>
<dbReference type="InterPro" id="IPR016195">
    <property type="entry name" value="Pol/histidinol_Pase-like"/>
</dbReference>
<keyword evidence="6 12" id="KW-0548">Nucleotidyltransferase</keyword>
<dbReference type="Pfam" id="PF14579">
    <property type="entry name" value="HHH_6"/>
    <property type="match status" value="1"/>
</dbReference>
<comment type="catalytic activity">
    <reaction evidence="10">
        <text>DNA(n) + a 2'-deoxyribonucleoside 5'-triphosphate = DNA(n+1) + diphosphate</text>
        <dbReference type="Rhea" id="RHEA:22508"/>
        <dbReference type="Rhea" id="RHEA-COMP:17339"/>
        <dbReference type="Rhea" id="RHEA-COMP:17340"/>
        <dbReference type="ChEBI" id="CHEBI:33019"/>
        <dbReference type="ChEBI" id="CHEBI:61560"/>
        <dbReference type="ChEBI" id="CHEBI:173112"/>
        <dbReference type="EC" id="2.7.7.7"/>
    </reaction>
</comment>
<evidence type="ECO:0000256" key="5">
    <source>
        <dbReference type="ARBA" id="ARBA00022679"/>
    </source>
</evidence>
<dbReference type="EMBL" id="CP002360">
    <property type="protein sequence ID" value="AEE97044.1"/>
    <property type="molecule type" value="Genomic_DNA"/>
</dbReference>
<dbReference type="PANTHER" id="PTHR32294">
    <property type="entry name" value="DNA POLYMERASE III SUBUNIT ALPHA"/>
    <property type="match status" value="1"/>
</dbReference>
<dbReference type="GO" id="GO:0008408">
    <property type="term" value="F:3'-5' exonuclease activity"/>
    <property type="evidence" value="ECO:0007669"/>
    <property type="project" value="InterPro"/>
</dbReference>
<comment type="similarity">
    <text evidence="2">Belongs to the DNA polymerase type-C family. DnaE subfamily.</text>
</comment>
<reference evidence="12 13" key="2">
    <citation type="journal article" date="2011" name="Stand. Genomic Sci.">
        <title>Complete genome sequence of Mahella australiensis type strain (50-1 BON).</title>
        <authorList>
            <person name="Sikorski J."/>
            <person name="Teshima H."/>
            <person name="Nolan M."/>
            <person name="Lucas S."/>
            <person name="Hammon N."/>
            <person name="Deshpande S."/>
            <person name="Cheng J.F."/>
            <person name="Pitluck S."/>
            <person name="Liolios K."/>
            <person name="Pagani I."/>
            <person name="Ivanova N."/>
            <person name="Huntemann M."/>
            <person name="Mavromatis K."/>
            <person name="Ovchinikova G."/>
            <person name="Pati A."/>
            <person name="Tapia R."/>
            <person name="Han C."/>
            <person name="Goodwin L."/>
            <person name="Chen A."/>
            <person name="Palaniappan K."/>
            <person name="Land M."/>
            <person name="Hauser L."/>
            <person name="Ngatchou-Djao O.D."/>
            <person name="Rohde M."/>
            <person name="Pukall R."/>
            <person name="Spring S."/>
            <person name="Abt B."/>
            <person name="Goker M."/>
            <person name="Detter J.C."/>
            <person name="Woyke T."/>
            <person name="Bristow J."/>
            <person name="Markowitz V."/>
            <person name="Hugenholtz P."/>
            <person name="Eisen J.A."/>
            <person name="Kyrpides N.C."/>
            <person name="Klenk H.P."/>
            <person name="Lapidus A."/>
        </authorList>
    </citation>
    <scope>NUCLEOTIDE SEQUENCE [LARGE SCALE GENOMIC DNA]</scope>
    <source>
        <strain evidence="13">DSM 15567 / CIP 107919 / 50-1 BON</strain>
    </source>
</reference>
<evidence type="ECO:0000256" key="6">
    <source>
        <dbReference type="ARBA" id="ARBA00022695"/>
    </source>
</evidence>
<evidence type="ECO:0000256" key="7">
    <source>
        <dbReference type="ARBA" id="ARBA00022705"/>
    </source>
</evidence>
<dbReference type="Pfam" id="PF02811">
    <property type="entry name" value="PHP"/>
    <property type="match status" value="1"/>
</dbReference>
<keyword evidence="8" id="KW-0239">DNA-directed DNA polymerase</keyword>
<name>F4A1C5_MAHA5</name>
<evidence type="ECO:0000256" key="10">
    <source>
        <dbReference type="ARBA" id="ARBA00049244"/>
    </source>
</evidence>
<dbReference type="AlphaFoldDB" id="F4A1C5"/>
<dbReference type="Gene3D" id="1.10.150.870">
    <property type="match status" value="1"/>
</dbReference>
<dbReference type="NCBIfam" id="NF005298">
    <property type="entry name" value="PRK06826.1"/>
    <property type="match status" value="1"/>
</dbReference>
<evidence type="ECO:0000256" key="1">
    <source>
        <dbReference type="ARBA" id="ARBA00004496"/>
    </source>
</evidence>
<dbReference type="InterPro" id="IPR004013">
    <property type="entry name" value="PHP_dom"/>
</dbReference>
<dbReference type="Proteomes" id="UP000008457">
    <property type="component" value="Chromosome"/>
</dbReference>
<dbReference type="InterPro" id="IPR041931">
    <property type="entry name" value="DNA_pol3_alpha_thumb_dom"/>
</dbReference>
<evidence type="ECO:0000256" key="3">
    <source>
        <dbReference type="ARBA" id="ARBA00012417"/>
    </source>
</evidence>
<dbReference type="GO" id="GO:0003676">
    <property type="term" value="F:nucleic acid binding"/>
    <property type="evidence" value="ECO:0007669"/>
    <property type="project" value="InterPro"/>
</dbReference>
<dbReference type="InterPro" id="IPR004805">
    <property type="entry name" value="DnaE2/DnaE/PolC"/>
</dbReference>
<dbReference type="CDD" id="cd12113">
    <property type="entry name" value="PHP_PolIIIA_DnaE3"/>
    <property type="match status" value="1"/>
</dbReference>